<accession>B9TQP9</accession>
<evidence type="ECO:0000256" key="2">
    <source>
        <dbReference type="SAM" id="Phobius"/>
    </source>
</evidence>
<organism evidence="3 4">
    <name type="scientific">Ricinus communis</name>
    <name type="common">Castor bean</name>
    <dbReference type="NCBI Taxonomy" id="3988"/>
    <lineage>
        <taxon>Eukaryota</taxon>
        <taxon>Viridiplantae</taxon>
        <taxon>Streptophyta</taxon>
        <taxon>Embryophyta</taxon>
        <taxon>Tracheophyta</taxon>
        <taxon>Spermatophyta</taxon>
        <taxon>Magnoliopsida</taxon>
        <taxon>eudicotyledons</taxon>
        <taxon>Gunneridae</taxon>
        <taxon>Pentapetalae</taxon>
        <taxon>rosids</taxon>
        <taxon>fabids</taxon>
        <taxon>Malpighiales</taxon>
        <taxon>Euphorbiaceae</taxon>
        <taxon>Acalyphoideae</taxon>
        <taxon>Acalypheae</taxon>
        <taxon>Ricinus</taxon>
    </lineage>
</organism>
<keyword evidence="2" id="KW-0812">Transmembrane</keyword>
<dbReference type="EMBL" id="EQ999132">
    <property type="protein sequence ID" value="EEF21816.1"/>
    <property type="molecule type" value="Genomic_DNA"/>
</dbReference>
<evidence type="ECO:0000313" key="3">
    <source>
        <dbReference type="EMBL" id="EEF21816.1"/>
    </source>
</evidence>
<evidence type="ECO:0000313" key="4">
    <source>
        <dbReference type="Proteomes" id="UP000008311"/>
    </source>
</evidence>
<gene>
    <name evidence="3" type="ORF">RCOM_2073540</name>
</gene>
<feature type="region of interest" description="Disordered" evidence="1">
    <location>
        <begin position="1"/>
        <end position="29"/>
    </location>
</feature>
<keyword evidence="2" id="KW-1133">Transmembrane helix</keyword>
<reference evidence="4" key="1">
    <citation type="journal article" date="2010" name="Nat. Biotechnol.">
        <title>Draft genome sequence of the oilseed species Ricinus communis.</title>
        <authorList>
            <person name="Chan A.P."/>
            <person name="Crabtree J."/>
            <person name="Zhao Q."/>
            <person name="Lorenzi H."/>
            <person name="Orvis J."/>
            <person name="Puiu D."/>
            <person name="Melake-Berhan A."/>
            <person name="Jones K.M."/>
            <person name="Redman J."/>
            <person name="Chen G."/>
            <person name="Cahoon E.B."/>
            <person name="Gedil M."/>
            <person name="Stanke M."/>
            <person name="Haas B.J."/>
            <person name="Wortman J.R."/>
            <person name="Fraser-Liggett C.M."/>
            <person name="Ravel J."/>
            <person name="Rabinowicz P.D."/>
        </authorList>
    </citation>
    <scope>NUCLEOTIDE SEQUENCE [LARGE SCALE GENOMIC DNA]</scope>
    <source>
        <strain evidence="4">cv. Hale</strain>
    </source>
</reference>
<keyword evidence="2" id="KW-0472">Membrane</keyword>
<sequence>MVAEQKKQNKTGTRQRAGESAEQRVAKDVHERVRTAGLTRIARAVMVVAMAATVGTMATMAPDAHAQYTTDWLANTYGTIAAHVGNGA</sequence>
<proteinExistence type="predicted"/>
<dbReference type="Proteomes" id="UP000008311">
    <property type="component" value="Unassembled WGS sequence"/>
</dbReference>
<feature type="transmembrane region" description="Helical" evidence="2">
    <location>
        <begin position="41"/>
        <end position="61"/>
    </location>
</feature>
<evidence type="ECO:0000256" key="1">
    <source>
        <dbReference type="SAM" id="MobiDB-lite"/>
    </source>
</evidence>
<feature type="non-terminal residue" evidence="3">
    <location>
        <position position="88"/>
    </location>
</feature>
<name>B9TQP9_RICCO</name>
<dbReference type="AlphaFoldDB" id="B9TQP9"/>
<protein>
    <submittedName>
        <fullName evidence="3">Uncharacterized protein</fullName>
    </submittedName>
</protein>
<feature type="compositionally biased region" description="Basic and acidic residues" evidence="1">
    <location>
        <begin position="16"/>
        <end position="29"/>
    </location>
</feature>
<keyword evidence="4" id="KW-1185">Reference proteome</keyword>
<dbReference type="InParanoid" id="B9TQP9"/>